<reference evidence="5 6" key="1">
    <citation type="submission" date="2021-06" db="EMBL/GenBank/DDBJ databases">
        <authorList>
            <person name="Palmer J.M."/>
        </authorList>
    </citation>
    <scope>NUCLEOTIDE SEQUENCE [LARGE SCALE GENOMIC DNA]</scope>
    <source>
        <strain evidence="5 6">GA_2019</strain>
        <tissue evidence="5">Muscle</tissue>
    </source>
</reference>
<dbReference type="SUPFAM" id="SSF50044">
    <property type="entry name" value="SH3-domain"/>
    <property type="match status" value="1"/>
</dbReference>
<keyword evidence="6" id="KW-1185">Reference proteome</keyword>
<dbReference type="InterPro" id="IPR001452">
    <property type="entry name" value="SH3_domain"/>
</dbReference>
<feature type="region of interest" description="Disordered" evidence="3">
    <location>
        <begin position="72"/>
        <end position="92"/>
    </location>
</feature>
<organism evidence="5 6">
    <name type="scientific">Goodea atripinnis</name>
    <dbReference type="NCBI Taxonomy" id="208336"/>
    <lineage>
        <taxon>Eukaryota</taxon>
        <taxon>Metazoa</taxon>
        <taxon>Chordata</taxon>
        <taxon>Craniata</taxon>
        <taxon>Vertebrata</taxon>
        <taxon>Euteleostomi</taxon>
        <taxon>Actinopterygii</taxon>
        <taxon>Neopterygii</taxon>
        <taxon>Teleostei</taxon>
        <taxon>Neoteleostei</taxon>
        <taxon>Acanthomorphata</taxon>
        <taxon>Ovalentaria</taxon>
        <taxon>Atherinomorphae</taxon>
        <taxon>Cyprinodontiformes</taxon>
        <taxon>Goodeidae</taxon>
        <taxon>Goodea</taxon>
    </lineage>
</organism>
<proteinExistence type="predicted"/>
<dbReference type="Proteomes" id="UP001476798">
    <property type="component" value="Unassembled WGS sequence"/>
</dbReference>
<sequence length="92" mass="10511">MSNGRMSSPHQHPSEPPLYMRVMYSFSARNNQELTVMQGEVVQKSKPWWLVRNSHNEEGSVPPNILEPVERDGSMAEQRVSQEDCGAIEKQN</sequence>
<keyword evidence="1 2" id="KW-0728">SH3 domain</keyword>
<gene>
    <name evidence="5" type="ORF">GOODEAATRI_017677</name>
</gene>
<evidence type="ECO:0000256" key="2">
    <source>
        <dbReference type="PROSITE-ProRule" id="PRU00192"/>
    </source>
</evidence>
<dbReference type="SMART" id="SM00326">
    <property type="entry name" value="SH3"/>
    <property type="match status" value="1"/>
</dbReference>
<dbReference type="Gene3D" id="2.30.30.40">
    <property type="entry name" value="SH3 Domains"/>
    <property type="match status" value="1"/>
</dbReference>
<name>A0ABV0MIN5_9TELE</name>
<dbReference type="Pfam" id="PF00018">
    <property type="entry name" value="SH3_1"/>
    <property type="match status" value="1"/>
</dbReference>
<feature type="domain" description="SH3" evidence="4">
    <location>
        <begin position="15"/>
        <end position="71"/>
    </location>
</feature>
<dbReference type="InterPro" id="IPR039801">
    <property type="entry name" value="EPS8-like"/>
</dbReference>
<accession>A0ABV0MIN5</accession>
<evidence type="ECO:0000313" key="5">
    <source>
        <dbReference type="EMBL" id="MEQ2158973.1"/>
    </source>
</evidence>
<evidence type="ECO:0000256" key="3">
    <source>
        <dbReference type="SAM" id="MobiDB-lite"/>
    </source>
</evidence>
<dbReference type="EMBL" id="JAHRIO010001454">
    <property type="protein sequence ID" value="MEQ2158973.1"/>
    <property type="molecule type" value="Genomic_DNA"/>
</dbReference>
<evidence type="ECO:0000313" key="6">
    <source>
        <dbReference type="Proteomes" id="UP001476798"/>
    </source>
</evidence>
<dbReference type="InterPro" id="IPR036028">
    <property type="entry name" value="SH3-like_dom_sf"/>
</dbReference>
<dbReference type="PANTHER" id="PTHR12287">
    <property type="entry name" value="EPIDERMAL GROWTH FACTOR RECEPTOR KINASE SUBSTRATE EPS8-RELATED PROTEIN"/>
    <property type="match status" value="1"/>
</dbReference>
<protein>
    <recommendedName>
        <fullName evidence="4">SH3 domain-containing protein</fullName>
    </recommendedName>
</protein>
<evidence type="ECO:0000259" key="4">
    <source>
        <dbReference type="PROSITE" id="PS50002"/>
    </source>
</evidence>
<dbReference type="PROSITE" id="PS50002">
    <property type="entry name" value="SH3"/>
    <property type="match status" value="1"/>
</dbReference>
<evidence type="ECO:0000256" key="1">
    <source>
        <dbReference type="ARBA" id="ARBA00022443"/>
    </source>
</evidence>
<comment type="caution">
    <text evidence="5">The sequence shown here is derived from an EMBL/GenBank/DDBJ whole genome shotgun (WGS) entry which is preliminary data.</text>
</comment>
<dbReference type="PANTHER" id="PTHR12287:SF22">
    <property type="entry name" value="EPIDERMAL GROWTH FACTOR RECEPTOR KINASE SUBSTRATE 8-LIKE PROTEIN 3"/>
    <property type="match status" value="1"/>
</dbReference>